<dbReference type="AlphaFoldDB" id="A0A8H2PZ34"/>
<evidence type="ECO:0000313" key="5">
    <source>
        <dbReference type="Proteomes" id="UP000316560"/>
    </source>
</evidence>
<name>A0A8H2PZ34_9MICO</name>
<evidence type="ECO:0000259" key="3">
    <source>
        <dbReference type="Pfam" id="PF01551"/>
    </source>
</evidence>
<dbReference type="EMBL" id="VFRA01000001">
    <property type="protein sequence ID" value="TQO20919.1"/>
    <property type="molecule type" value="Genomic_DNA"/>
</dbReference>
<organism evidence="4 5">
    <name type="scientific">Rhodoglobus vestalii</name>
    <dbReference type="NCBI Taxonomy" id="193384"/>
    <lineage>
        <taxon>Bacteria</taxon>
        <taxon>Bacillati</taxon>
        <taxon>Actinomycetota</taxon>
        <taxon>Actinomycetes</taxon>
        <taxon>Micrococcales</taxon>
        <taxon>Microbacteriaceae</taxon>
        <taxon>Rhodoglobus</taxon>
    </lineage>
</organism>
<protein>
    <submittedName>
        <fullName evidence="4">Peptidase M23-like protein</fullName>
    </submittedName>
</protein>
<dbReference type="InterPro" id="IPR050570">
    <property type="entry name" value="Cell_wall_metabolism_enzyme"/>
</dbReference>
<dbReference type="Gene3D" id="2.70.70.10">
    <property type="entry name" value="Glucose Permease (Domain IIA)"/>
    <property type="match status" value="1"/>
</dbReference>
<dbReference type="InterPro" id="IPR016047">
    <property type="entry name" value="M23ase_b-sheet_dom"/>
</dbReference>
<feature type="domain" description="M23ase beta-sheet core" evidence="3">
    <location>
        <begin position="54"/>
        <end position="145"/>
    </location>
</feature>
<sequence>MIRTVVCTLLSLALVTLSGTAARGASATTWDWPVADPHPIVRPYIAPETPYSAGHRGIDIAVGLITEARAPTAGVVHFVGTVVDRPVLSIRHPNGLISSYEPVTSTLTRGDAVSRGQVIGEVQAGHCVSICLHFGVRLDGDYVSPLNYLSEIPRAVLLPTRAPP</sequence>
<dbReference type="RefSeq" id="WP_141991153.1">
    <property type="nucleotide sequence ID" value="NZ_VFRA01000001.1"/>
</dbReference>
<evidence type="ECO:0000256" key="1">
    <source>
        <dbReference type="ARBA" id="ARBA00022729"/>
    </source>
</evidence>
<dbReference type="Pfam" id="PF01551">
    <property type="entry name" value="Peptidase_M23"/>
    <property type="match status" value="1"/>
</dbReference>
<dbReference type="PANTHER" id="PTHR21666:SF289">
    <property type="entry name" value="L-ALA--D-GLU ENDOPEPTIDASE"/>
    <property type="match status" value="1"/>
</dbReference>
<feature type="signal peptide" evidence="2">
    <location>
        <begin position="1"/>
        <end position="27"/>
    </location>
</feature>
<keyword evidence="5" id="KW-1185">Reference proteome</keyword>
<evidence type="ECO:0000313" key="4">
    <source>
        <dbReference type="EMBL" id="TQO20919.1"/>
    </source>
</evidence>
<dbReference type="PANTHER" id="PTHR21666">
    <property type="entry name" value="PEPTIDASE-RELATED"/>
    <property type="match status" value="1"/>
</dbReference>
<feature type="chain" id="PRO_5034978339" evidence="2">
    <location>
        <begin position="28"/>
        <end position="164"/>
    </location>
</feature>
<dbReference type="OrthoDB" id="5245088at2"/>
<reference evidence="4 5" key="1">
    <citation type="submission" date="2019-06" db="EMBL/GenBank/DDBJ databases">
        <title>Sequencing the genomes of 1000 actinobacteria strains.</title>
        <authorList>
            <person name="Klenk H.-P."/>
        </authorList>
    </citation>
    <scope>NUCLEOTIDE SEQUENCE [LARGE SCALE GENOMIC DNA]</scope>
    <source>
        <strain evidence="4 5">DSM 21947</strain>
    </source>
</reference>
<dbReference type="Proteomes" id="UP000316560">
    <property type="component" value="Unassembled WGS sequence"/>
</dbReference>
<comment type="caution">
    <text evidence="4">The sequence shown here is derived from an EMBL/GenBank/DDBJ whole genome shotgun (WGS) entry which is preliminary data.</text>
</comment>
<dbReference type="GO" id="GO:0004222">
    <property type="term" value="F:metalloendopeptidase activity"/>
    <property type="evidence" value="ECO:0007669"/>
    <property type="project" value="TreeGrafter"/>
</dbReference>
<dbReference type="SUPFAM" id="SSF51261">
    <property type="entry name" value="Duplicated hybrid motif"/>
    <property type="match status" value="1"/>
</dbReference>
<keyword evidence="1 2" id="KW-0732">Signal</keyword>
<evidence type="ECO:0000256" key="2">
    <source>
        <dbReference type="SAM" id="SignalP"/>
    </source>
</evidence>
<dbReference type="InterPro" id="IPR011055">
    <property type="entry name" value="Dup_hybrid_motif"/>
</dbReference>
<accession>A0A8H2PZ34</accession>
<dbReference type="CDD" id="cd12797">
    <property type="entry name" value="M23_peptidase"/>
    <property type="match status" value="1"/>
</dbReference>
<proteinExistence type="predicted"/>
<gene>
    <name evidence="4" type="ORF">FB472_2575</name>
</gene>